<dbReference type="Proteomes" id="UP000294929">
    <property type="component" value="Unassembled WGS sequence"/>
</dbReference>
<dbReference type="GO" id="GO:0003700">
    <property type="term" value="F:DNA-binding transcription factor activity"/>
    <property type="evidence" value="ECO:0007669"/>
    <property type="project" value="TreeGrafter"/>
</dbReference>
<keyword evidence="1" id="KW-0805">Transcription regulation</keyword>
<accession>A0A4V3AW52</accession>
<name>A0A4V3AW52_MYCMU</name>
<dbReference type="SUPFAM" id="SSF48498">
    <property type="entry name" value="Tetracyclin repressor-like, C-terminal domain"/>
    <property type="match status" value="1"/>
</dbReference>
<dbReference type="SUPFAM" id="SSF46689">
    <property type="entry name" value="Homeodomain-like"/>
    <property type="match status" value="1"/>
</dbReference>
<proteinExistence type="predicted"/>
<dbReference type="Pfam" id="PF00440">
    <property type="entry name" value="TetR_N"/>
    <property type="match status" value="1"/>
</dbReference>
<dbReference type="AlphaFoldDB" id="A0A4V3AW52"/>
<dbReference type="InterPro" id="IPR011075">
    <property type="entry name" value="TetR_C"/>
</dbReference>
<feature type="DNA-binding region" description="H-T-H motif" evidence="4">
    <location>
        <begin position="21"/>
        <end position="40"/>
    </location>
</feature>
<protein>
    <submittedName>
        <fullName evidence="6">TetR/AcrR family transcriptional regulator</fullName>
    </submittedName>
</protein>
<dbReference type="GO" id="GO:0000976">
    <property type="term" value="F:transcription cis-regulatory region binding"/>
    <property type="evidence" value="ECO:0007669"/>
    <property type="project" value="TreeGrafter"/>
</dbReference>
<evidence type="ECO:0000256" key="2">
    <source>
        <dbReference type="ARBA" id="ARBA00023125"/>
    </source>
</evidence>
<evidence type="ECO:0000259" key="5">
    <source>
        <dbReference type="PROSITE" id="PS50977"/>
    </source>
</evidence>
<evidence type="ECO:0000313" key="7">
    <source>
        <dbReference type="Proteomes" id="UP000294929"/>
    </source>
</evidence>
<comment type="caution">
    <text evidence="6">The sequence shown here is derived from an EMBL/GenBank/DDBJ whole genome shotgun (WGS) entry which is preliminary data.</text>
</comment>
<dbReference type="PANTHER" id="PTHR30055">
    <property type="entry name" value="HTH-TYPE TRANSCRIPTIONAL REGULATOR RUTR"/>
    <property type="match status" value="1"/>
</dbReference>
<dbReference type="InterPro" id="IPR001647">
    <property type="entry name" value="HTH_TetR"/>
</dbReference>
<dbReference type="PROSITE" id="PS50977">
    <property type="entry name" value="HTH_TETR_2"/>
    <property type="match status" value="1"/>
</dbReference>
<reference evidence="6 7" key="1">
    <citation type="submission" date="2019-01" db="EMBL/GenBank/DDBJ databases">
        <title>High-quality-draft genome sequences of five non-tuberculosis mycobacteriaceae isolated from a nosocomial environment.</title>
        <authorList>
            <person name="Tiago I."/>
            <person name="Alarico S."/>
            <person name="Pereira S.G."/>
            <person name="Coelho C."/>
            <person name="Maranha A."/>
            <person name="Empadinhas N."/>
        </authorList>
    </citation>
    <scope>NUCLEOTIDE SEQUENCE [LARGE SCALE GENOMIC DNA]</scope>
    <source>
        <strain evidence="6 7">24AIII</strain>
    </source>
</reference>
<dbReference type="Gene3D" id="1.10.357.10">
    <property type="entry name" value="Tetracycline Repressor, domain 2"/>
    <property type="match status" value="1"/>
</dbReference>
<dbReference type="PRINTS" id="PR00455">
    <property type="entry name" value="HTHTETR"/>
</dbReference>
<dbReference type="Pfam" id="PF16859">
    <property type="entry name" value="TetR_C_11"/>
    <property type="match status" value="1"/>
</dbReference>
<evidence type="ECO:0000313" key="6">
    <source>
        <dbReference type="EMBL" id="TDK88740.1"/>
    </source>
</evidence>
<dbReference type="EMBL" id="SDLO01000010">
    <property type="protein sequence ID" value="TDK88740.1"/>
    <property type="molecule type" value="Genomic_DNA"/>
</dbReference>
<sequence>MAAVHAATLELLTEIGYDSLQLSDVAKRAEVNKTTVYRRWPTKAALVADLLVSFTQRNVATPDTGSLQGDLEQLLADIVTALTDRAIRAVLYGALAGADDNDDVRTARARFWEERFRRSGAVVERAMTRGEIPPGTDPRAVLEMAAGPVYFRVLFTADAVTPDYLGETVRRTIRAFAPR</sequence>
<dbReference type="InterPro" id="IPR009057">
    <property type="entry name" value="Homeodomain-like_sf"/>
</dbReference>
<keyword evidence="2 4" id="KW-0238">DNA-binding</keyword>
<dbReference type="Gene3D" id="1.10.10.60">
    <property type="entry name" value="Homeodomain-like"/>
    <property type="match status" value="1"/>
</dbReference>
<evidence type="ECO:0000256" key="4">
    <source>
        <dbReference type="PROSITE-ProRule" id="PRU00335"/>
    </source>
</evidence>
<evidence type="ECO:0000256" key="3">
    <source>
        <dbReference type="ARBA" id="ARBA00023163"/>
    </source>
</evidence>
<dbReference type="InterPro" id="IPR050109">
    <property type="entry name" value="HTH-type_TetR-like_transc_reg"/>
</dbReference>
<dbReference type="PANTHER" id="PTHR30055:SF148">
    <property type="entry name" value="TETR-FAMILY TRANSCRIPTIONAL REGULATOR"/>
    <property type="match status" value="1"/>
</dbReference>
<feature type="domain" description="HTH tetR-type" evidence="5">
    <location>
        <begin position="1"/>
        <end position="58"/>
    </location>
</feature>
<evidence type="ECO:0000256" key="1">
    <source>
        <dbReference type="ARBA" id="ARBA00023015"/>
    </source>
</evidence>
<gene>
    <name evidence="6" type="ORF">EUA03_14475</name>
</gene>
<dbReference type="InterPro" id="IPR036271">
    <property type="entry name" value="Tet_transcr_reg_TetR-rel_C_sf"/>
</dbReference>
<organism evidence="6 7">
    <name type="scientific">Mycolicibacterium mucogenicum</name>
    <name type="common">Mycobacterium mucogenicum</name>
    <dbReference type="NCBI Taxonomy" id="56689"/>
    <lineage>
        <taxon>Bacteria</taxon>
        <taxon>Bacillati</taxon>
        <taxon>Actinomycetota</taxon>
        <taxon>Actinomycetes</taxon>
        <taxon>Mycobacteriales</taxon>
        <taxon>Mycobacteriaceae</taxon>
        <taxon>Mycolicibacterium</taxon>
    </lineage>
</organism>
<keyword evidence="3" id="KW-0804">Transcription</keyword>